<feature type="compositionally biased region" description="Low complexity" evidence="1">
    <location>
        <begin position="11"/>
        <end position="25"/>
    </location>
</feature>
<dbReference type="AlphaFoldDB" id="A0A9P1CHM3"/>
<organism evidence="2">
    <name type="scientific">Cladocopium goreaui</name>
    <dbReference type="NCBI Taxonomy" id="2562237"/>
    <lineage>
        <taxon>Eukaryota</taxon>
        <taxon>Sar</taxon>
        <taxon>Alveolata</taxon>
        <taxon>Dinophyceae</taxon>
        <taxon>Suessiales</taxon>
        <taxon>Symbiodiniaceae</taxon>
        <taxon>Cladocopium</taxon>
    </lineage>
</organism>
<reference evidence="2" key="1">
    <citation type="submission" date="2022-10" db="EMBL/GenBank/DDBJ databases">
        <authorList>
            <person name="Chen Y."/>
            <person name="Dougan E. K."/>
            <person name="Chan C."/>
            <person name="Rhodes N."/>
            <person name="Thang M."/>
        </authorList>
    </citation>
    <scope>NUCLEOTIDE SEQUENCE</scope>
</reference>
<sequence length="967" mass="106830">MLEPGKLLGGDVDSAPSASEPASDADCGDNRWPELLVGANAVAVEHAASDAERDVSYSPSMDDAVLDGGLAKGYDSGKAVDRSWQQLDAKPLQQFWEQGFWGEIFGNSASASVSSLTNVLGLHRPAVVQGTSGEEVPMTTDDAIAAQYKRLKHATYMDVVSKCSIKSWQEQRDSTWETAIRRWHSSIMSWSGDDAIISLIQGKSEFKAQCQIVVDILYNKAPSTLLKRCNSLGRLVNDLHKQGCNFPCTEDELYGHLTRQREAGAPPSRLKSLLEAITFVRHIFGVTALEHCVKSRRCMGVATPKELEITKQAPPLRVEHLKALHHVMENEEDPWNVAFTGMVLFCVYGRARWGDAQHSTRVEWDMDSEGNLCFVECATAVHKTCRALNMKHSFLPLTAPGLGISANNWATSWRRARLELGIENLSEYPLMPAPDELGHPTIRPLSSNEAGGWLKLLLRQKVDVLGVSEPLHYTSHSFKATTLSYLAKYGCSFEDRLALGYHVDQLRMALRYSRDGASRPLRVLETCLADIRSGRFLPDETRSGRFVGALETTHIDKSGSRHVELEVKQETVLPVAGVFPAGEVVEVFSDHATTCSDSSSGDDAVVKITEKYQQGGVDVRLIQQQGRLTGVSITGELQPSYALVDLAASMLESNAVIWIPPSKCSKRETEIQLLATKEKSPVIAVEQHTLKITAAEEAIKVDHSTELQLQWALQRRGIALDQCGLIDWETHQRWLQYLLSLLTKAVPDGYSRIRTDQLLKADRELFLVMAQDLQQTGERLSETPSPMNVAMPRLMTDPRITMHLLPLPNNASRSSSTPAPTVHLEAREQSNKFAGKSLSNILMVELYAGSARLSKACQQGEFGDGTGGTCTDKVLLKDKKLLLLQEMLEELQYPDKTLVQDIERVLQAPPLKLTPTSLLAWIVFTDGACEGPEGAKKGACKVAIDWMAIRETLAAVFQKWGKARQQT</sequence>
<evidence type="ECO:0000313" key="3">
    <source>
        <dbReference type="EMBL" id="CAL1145519.1"/>
    </source>
</evidence>
<dbReference type="EMBL" id="CAMXCT020001674">
    <property type="protein sequence ID" value="CAL1145519.1"/>
    <property type="molecule type" value="Genomic_DNA"/>
</dbReference>
<dbReference type="OrthoDB" id="421045at2759"/>
<feature type="region of interest" description="Disordered" evidence="1">
    <location>
        <begin position="1"/>
        <end position="30"/>
    </location>
</feature>
<dbReference type="EMBL" id="CAMXCT010001674">
    <property type="protein sequence ID" value="CAI3992144.1"/>
    <property type="molecule type" value="Genomic_DNA"/>
</dbReference>
<evidence type="ECO:0000256" key="1">
    <source>
        <dbReference type="SAM" id="MobiDB-lite"/>
    </source>
</evidence>
<protein>
    <submittedName>
        <fullName evidence="4">Tyr recombinase domain-containing protein</fullName>
    </submittedName>
</protein>
<evidence type="ECO:0000313" key="5">
    <source>
        <dbReference type="Proteomes" id="UP001152797"/>
    </source>
</evidence>
<name>A0A9P1CHM3_9DINO</name>
<proteinExistence type="predicted"/>
<evidence type="ECO:0000313" key="2">
    <source>
        <dbReference type="EMBL" id="CAI3992144.1"/>
    </source>
</evidence>
<keyword evidence="5" id="KW-1185">Reference proteome</keyword>
<dbReference type="Proteomes" id="UP001152797">
    <property type="component" value="Unassembled WGS sequence"/>
</dbReference>
<reference evidence="3" key="2">
    <citation type="submission" date="2024-04" db="EMBL/GenBank/DDBJ databases">
        <authorList>
            <person name="Chen Y."/>
            <person name="Shah S."/>
            <person name="Dougan E. K."/>
            <person name="Thang M."/>
            <person name="Chan C."/>
        </authorList>
    </citation>
    <scope>NUCLEOTIDE SEQUENCE [LARGE SCALE GENOMIC DNA]</scope>
</reference>
<comment type="caution">
    <text evidence="2">The sequence shown here is derived from an EMBL/GenBank/DDBJ whole genome shotgun (WGS) entry which is preliminary data.</text>
</comment>
<evidence type="ECO:0000313" key="4">
    <source>
        <dbReference type="EMBL" id="CAL4779456.1"/>
    </source>
</evidence>
<gene>
    <name evidence="2" type="ORF">C1SCF055_LOCUS18995</name>
</gene>
<dbReference type="EMBL" id="CAMXCT030001674">
    <property type="protein sequence ID" value="CAL4779456.1"/>
    <property type="molecule type" value="Genomic_DNA"/>
</dbReference>
<accession>A0A9P1CHM3</accession>